<dbReference type="InterPro" id="IPR055170">
    <property type="entry name" value="GFO_IDH_MocA-like_dom"/>
</dbReference>
<protein>
    <submittedName>
        <fullName evidence="3">Gfo/Idh/MocA family oxidoreductase</fullName>
    </submittedName>
</protein>
<dbReference type="SUPFAM" id="SSF51735">
    <property type="entry name" value="NAD(P)-binding Rossmann-fold domains"/>
    <property type="match status" value="1"/>
</dbReference>
<organism evidence="3 4">
    <name type="scientific">Paenibacillus validus</name>
    <dbReference type="NCBI Taxonomy" id="44253"/>
    <lineage>
        <taxon>Bacteria</taxon>
        <taxon>Bacillati</taxon>
        <taxon>Bacillota</taxon>
        <taxon>Bacilli</taxon>
        <taxon>Bacillales</taxon>
        <taxon>Paenibacillaceae</taxon>
        <taxon>Paenibacillus</taxon>
    </lineage>
</organism>
<evidence type="ECO:0000313" key="4">
    <source>
        <dbReference type="Proteomes" id="UP000450917"/>
    </source>
</evidence>
<gene>
    <name evidence="3" type="ORF">GNP93_12650</name>
</gene>
<dbReference type="RefSeq" id="WP_127606251.1">
    <property type="nucleotide sequence ID" value="NZ_JARTHJ010000003.1"/>
</dbReference>
<feature type="domain" description="GFO/IDH/MocA-like oxidoreductase" evidence="2">
    <location>
        <begin position="131"/>
        <end position="250"/>
    </location>
</feature>
<dbReference type="PANTHER" id="PTHR43377">
    <property type="entry name" value="BILIVERDIN REDUCTASE A"/>
    <property type="match status" value="1"/>
</dbReference>
<dbReference type="Gene3D" id="3.40.50.720">
    <property type="entry name" value="NAD(P)-binding Rossmann-like Domain"/>
    <property type="match status" value="1"/>
</dbReference>
<dbReference type="AlphaFoldDB" id="A0A7X2ZAU5"/>
<proteinExistence type="predicted"/>
<dbReference type="Pfam" id="PF22725">
    <property type="entry name" value="GFO_IDH_MocA_C3"/>
    <property type="match status" value="1"/>
</dbReference>
<dbReference type="Proteomes" id="UP000450917">
    <property type="component" value="Unassembled WGS sequence"/>
</dbReference>
<feature type="domain" description="Gfo/Idh/MocA-like oxidoreductase N-terminal" evidence="1">
    <location>
        <begin position="2"/>
        <end position="121"/>
    </location>
</feature>
<dbReference type="PANTHER" id="PTHR43377:SF1">
    <property type="entry name" value="BILIVERDIN REDUCTASE A"/>
    <property type="match status" value="1"/>
</dbReference>
<dbReference type="SUPFAM" id="SSF55347">
    <property type="entry name" value="Glyceraldehyde-3-phosphate dehydrogenase-like, C-terminal domain"/>
    <property type="match status" value="1"/>
</dbReference>
<accession>A0A7X2ZAU5</accession>
<keyword evidence="4" id="KW-1185">Reference proteome</keyword>
<evidence type="ECO:0000259" key="2">
    <source>
        <dbReference type="Pfam" id="PF22725"/>
    </source>
</evidence>
<sequence>MRVIQIGLGFWGNGWSGVIANSPWTELVALVDLNEQTLNTVGDSVGLPHDRRFTSLAEALSNVEADAALIVVPPEAHEAVALEALEAGLHCMIEKPFAPTLSSSNRIVEKAEQAGRYIMVTQSFRFRRGPRTVKRLIEEGAVGKIETIYGRFRKAPPFTGFRTEMEEPLIVDMAIHHFDYIRGIFGVEPDWVRARSYNPSWTWYKGNASAFVEFETNDGTMISYTGSWVSRRPHTTWDGAWEIHGTHASILWDENRVLLYPHGNIIGETVFKARTLEMSDDILEVTLDPVEEEERLGTVKEFVTAVKANKLPETHGKDNLRSLGLVLAAVESTKRGGEKIDFNQFYNTHILKGGVLQ</sequence>
<dbReference type="InterPro" id="IPR000683">
    <property type="entry name" value="Gfo/Idh/MocA-like_OxRdtase_N"/>
</dbReference>
<dbReference type="EMBL" id="WNZX01000009">
    <property type="protein sequence ID" value="MUG71519.1"/>
    <property type="molecule type" value="Genomic_DNA"/>
</dbReference>
<comment type="caution">
    <text evidence="3">The sequence shown here is derived from an EMBL/GenBank/DDBJ whole genome shotgun (WGS) entry which is preliminary data.</text>
</comment>
<dbReference type="InterPro" id="IPR036291">
    <property type="entry name" value="NAD(P)-bd_dom_sf"/>
</dbReference>
<evidence type="ECO:0000259" key="1">
    <source>
        <dbReference type="Pfam" id="PF01408"/>
    </source>
</evidence>
<dbReference type="InterPro" id="IPR051450">
    <property type="entry name" value="Gfo/Idh/MocA_Oxidoreductases"/>
</dbReference>
<name>A0A7X2ZAU5_9BACL</name>
<evidence type="ECO:0000313" key="3">
    <source>
        <dbReference type="EMBL" id="MUG71519.1"/>
    </source>
</evidence>
<dbReference type="GO" id="GO:0000166">
    <property type="term" value="F:nucleotide binding"/>
    <property type="evidence" value="ECO:0007669"/>
    <property type="project" value="InterPro"/>
</dbReference>
<dbReference type="Pfam" id="PF01408">
    <property type="entry name" value="GFO_IDH_MocA"/>
    <property type="match status" value="1"/>
</dbReference>
<reference evidence="3 4" key="1">
    <citation type="submission" date="2019-11" db="EMBL/GenBank/DDBJ databases">
        <title>Draft genome sequences of five Paenibacillus species of dairy origin.</title>
        <authorList>
            <person name="Olajide A.M."/>
            <person name="Chen S."/>
            <person name="Lapointe G."/>
        </authorList>
    </citation>
    <scope>NUCLEOTIDE SEQUENCE [LARGE SCALE GENOMIC DNA]</scope>
    <source>
        <strain evidence="3 4">2CS3</strain>
    </source>
</reference>
<dbReference type="Gene3D" id="3.30.360.10">
    <property type="entry name" value="Dihydrodipicolinate Reductase, domain 2"/>
    <property type="match status" value="1"/>
</dbReference>